<keyword evidence="3" id="KW-0732">Signal</keyword>
<comment type="subcellular location">
    <subcellularLocation>
        <location evidence="1">Cell outer membrane</location>
    </subcellularLocation>
</comment>
<gene>
    <name evidence="8" type="ORF">ACU52_08610</name>
</gene>
<dbReference type="Pfam" id="PF14322">
    <property type="entry name" value="SusD-like_3"/>
    <property type="match status" value="1"/>
</dbReference>
<evidence type="ECO:0000256" key="1">
    <source>
        <dbReference type="ARBA" id="ARBA00004442"/>
    </source>
</evidence>
<evidence type="ECO:0008006" key="10">
    <source>
        <dbReference type="Google" id="ProtNLM"/>
    </source>
</evidence>
<keyword evidence="9" id="KW-1185">Reference proteome</keyword>
<dbReference type="InterPro" id="IPR012944">
    <property type="entry name" value="SusD_RagB_dom"/>
</dbReference>
<dbReference type="AlphaFoldDB" id="A0A8E1QYJ0"/>
<evidence type="ECO:0000256" key="4">
    <source>
        <dbReference type="ARBA" id="ARBA00023136"/>
    </source>
</evidence>
<protein>
    <recommendedName>
        <fullName evidence="10">RagB/SusD family nutrient uptake outer membrane protein</fullName>
    </recommendedName>
</protein>
<evidence type="ECO:0000313" key="8">
    <source>
        <dbReference type="EMBL" id="KOO68294.1"/>
    </source>
</evidence>
<feature type="domain" description="SusD-like N-terminal" evidence="7">
    <location>
        <begin position="39"/>
        <end position="226"/>
    </location>
</feature>
<feature type="domain" description="RagB/SusD" evidence="6">
    <location>
        <begin position="474"/>
        <end position="616"/>
    </location>
</feature>
<dbReference type="OrthoDB" id="5694214at2"/>
<dbReference type="Gene3D" id="1.25.40.390">
    <property type="match status" value="1"/>
</dbReference>
<evidence type="ECO:0000259" key="7">
    <source>
        <dbReference type="Pfam" id="PF14322"/>
    </source>
</evidence>
<dbReference type="Proteomes" id="UP000036951">
    <property type="component" value="Unassembled WGS sequence"/>
</dbReference>
<keyword evidence="4" id="KW-0472">Membrane</keyword>
<evidence type="ECO:0000256" key="3">
    <source>
        <dbReference type="ARBA" id="ARBA00022729"/>
    </source>
</evidence>
<dbReference type="SUPFAM" id="SSF48452">
    <property type="entry name" value="TPR-like"/>
    <property type="match status" value="1"/>
</dbReference>
<dbReference type="InterPro" id="IPR011990">
    <property type="entry name" value="TPR-like_helical_dom_sf"/>
</dbReference>
<keyword evidence="5" id="KW-0998">Cell outer membrane</keyword>
<dbReference type="RefSeq" id="WP_053398504.1">
    <property type="nucleotide sequence ID" value="NZ_LFQU01000015.1"/>
</dbReference>
<evidence type="ECO:0000256" key="2">
    <source>
        <dbReference type="ARBA" id="ARBA00006275"/>
    </source>
</evidence>
<reference evidence="8 9" key="1">
    <citation type="submission" date="2015-06" db="EMBL/GenBank/DDBJ databases">
        <title>Prevotella sp. 109, sp. nov., a novel member of the family Prevotellaceae isolated from human faeces.</title>
        <authorList>
            <person name="Shkoporov A.N."/>
            <person name="Chaplin A.V."/>
            <person name="Kafarskaia L.I."/>
            <person name="Efimov B.A."/>
        </authorList>
    </citation>
    <scope>NUCLEOTIDE SEQUENCE [LARGE SCALE GENOMIC DNA]</scope>
    <source>
        <strain evidence="8 9">109</strain>
    </source>
</reference>
<evidence type="ECO:0000259" key="6">
    <source>
        <dbReference type="Pfam" id="PF07980"/>
    </source>
</evidence>
<dbReference type="InterPro" id="IPR033985">
    <property type="entry name" value="SusD-like_N"/>
</dbReference>
<comment type="similarity">
    <text evidence="2">Belongs to the SusD family.</text>
</comment>
<sequence length="621" mass="71275">MKNIINKHIAGALFIGATAFSLTSCSLDEYNPSGEGADQVFKTPEGMEDLVNQMYYNFRWKYYGREDPCLYMEGNADIWQNIGSNYEYGKQLTRCVDLQGDRGQIANVWNRVYDNINDANAIINRLNDVVGLTEAQQLDFEGEARFMRSYCYWWLVEFFGDIELRLEETQTAEFTAVRTDRKKIYDDVIIPDARIAAEKLPVTPYNGHIGRSTKKAAKALLARVLLTRAQYETAGSAEQKYFYEEALKAALDVINNKAAYGIQIYNTYDEIWQAKNNKNNTEFLWVTTFSSNSSLNPDSKPNRLYRYFAPKLVGNAGIRNTATTWEYPSEGTLLMPTYYFLNLWEDWDLRYDVIFQEAFPENSSKTFTWTEALANRYLRPDLIGKQIEVGDTALYFTKKSLTDEFKQSKSYAAIDIDDVFETENVNAYGGAPLRNYQADPTASTQYIASSFPRFMKYRIWDRDENGTFLLAAANGQFGYADVPVMRYAEMPLIAAECYIALGQASEAANIINQEIRTRRVVKPDHDLSEAQVTASDMNIEWIMAERARELCGEWLRWFDMKRIYSPQGNFASTIVGRNPSMIGDDCMQEYHALRPIPNTFLDKLQNAEEFGQNPGYNPYTK</sequence>
<organism evidence="8 9">
    <name type="scientific">Xylanibacter rarus</name>
    <dbReference type="NCBI Taxonomy" id="1676614"/>
    <lineage>
        <taxon>Bacteria</taxon>
        <taxon>Pseudomonadati</taxon>
        <taxon>Bacteroidota</taxon>
        <taxon>Bacteroidia</taxon>
        <taxon>Bacteroidales</taxon>
        <taxon>Prevotellaceae</taxon>
        <taxon>Xylanibacter</taxon>
    </lineage>
</organism>
<evidence type="ECO:0000256" key="5">
    <source>
        <dbReference type="ARBA" id="ARBA00023237"/>
    </source>
</evidence>
<dbReference type="EMBL" id="LFQU01000015">
    <property type="protein sequence ID" value="KOO68294.1"/>
    <property type="molecule type" value="Genomic_DNA"/>
</dbReference>
<evidence type="ECO:0000313" key="9">
    <source>
        <dbReference type="Proteomes" id="UP000036951"/>
    </source>
</evidence>
<name>A0A8E1QYJ0_9BACT</name>
<dbReference type="GO" id="GO:0009279">
    <property type="term" value="C:cell outer membrane"/>
    <property type="evidence" value="ECO:0007669"/>
    <property type="project" value="UniProtKB-SubCell"/>
</dbReference>
<dbReference type="PROSITE" id="PS51257">
    <property type="entry name" value="PROKAR_LIPOPROTEIN"/>
    <property type="match status" value="1"/>
</dbReference>
<dbReference type="Pfam" id="PF07980">
    <property type="entry name" value="SusD_RagB"/>
    <property type="match status" value="1"/>
</dbReference>
<accession>A0A8E1QYJ0</accession>
<proteinExistence type="inferred from homology"/>
<comment type="caution">
    <text evidence="8">The sequence shown here is derived from an EMBL/GenBank/DDBJ whole genome shotgun (WGS) entry which is preliminary data.</text>
</comment>